<dbReference type="GeneID" id="20653448"/>
<name>G4YGH2_PHYSP</name>
<organism evidence="1 2">
    <name type="scientific">Phytophthora sojae (strain P6497)</name>
    <name type="common">Soybean stem and root rot agent</name>
    <name type="synonym">Phytophthora megasperma f. sp. glycines</name>
    <dbReference type="NCBI Taxonomy" id="1094619"/>
    <lineage>
        <taxon>Eukaryota</taxon>
        <taxon>Sar</taxon>
        <taxon>Stramenopiles</taxon>
        <taxon>Oomycota</taxon>
        <taxon>Peronosporomycetes</taxon>
        <taxon>Peronosporales</taxon>
        <taxon>Peronosporaceae</taxon>
        <taxon>Phytophthora</taxon>
    </lineage>
</organism>
<reference evidence="1 2" key="1">
    <citation type="journal article" date="2006" name="Science">
        <title>Phytophthora genome sequences uncover evolutionary origins and mechanisms of pathogenesis.</title>
        <authorList>
            <person name="Tyler B.M."/>
            <person name="Tripathy S."/>
            <person name="Zhang X."/>
            <person name="Dehal P."/>
            <person name="Jiang R.H."/>
            <person name="Aerts A."/>
            <person name="Arredondo F.D."/>
            <person name="Baxter L."/>
            <person name="Bensasson D."/>
            <person name="Beynon J.L."/>
            <person name="Chapman J."/>
            <person name="Damasceno C.M."/>
            <person name="Dorrance A.E."/>
            <person name="Dou D."/>
            <person name="Dickerman A.W."/>
            <person name="Dubchak I.L."/>
            <person name="Garbelotto M."/>
            <person name="Gijzen M."/>
            <person name="Gordon S.G."/>
            <person name="Govers F."/>
            <person name="Grunwald N.J."/>
            <person name="Huang W."/>
            <person name="Ivors K.L."/>
            <person name="Jones R.W."/>
            <person name="Kamoun S."/>
            <person name="Krampis K."/>
            <person name="Lamour K.H."/>
            <person name="Lee M.K."/>
            <person name="McDonald W.H."/>
            <person name="Medina M."/>
            <person name="Meijer H.J."/>
            <person name="Nordberg E.K."/>
            <person name="Maclean D.J."/>
            <person name="Ospina-Giraldo M.D."/>
            <person name="Morris P.F."/>
            <person name="Phuntumart V."/>
            <person name="Putnam N.H."/>
            <person name="Rash S."/>
            <person name="Rose J.K."/>
            <person name="Sakihama Y."/>
            <person name="Salamov A.A."/>
            <person name="Savidor A."/>
            <person name="Scheuring C.F."/>
            <person name="Smith B.M."/>
            <person name="Sobral B.W."/>
            <person name="Terry A."/>
            <person name="Torto-Alalibo T.A."/>
            <person name="Win J."/>
            <person name="Xu Z."/>
            <person name="Zhang H."/>
            <person name="Grigoriev I.V."/>
            <person name="Rokhsar D.S."/>
            <person name="Boore J.L."/>
        </authorList>
    </citation>
    <scope>NUCLEOTIDE SEQUENCE [LARGE SCALE GENOMIC DNA]</scope>
    <source>
        <strain evidence="1 2">P6497</strain>
    </source>
</reference>
<accession>G4YGH2</accession>
<dbReference type="AlphaFoldDB" id="G4YGH2"/>
<dbReference type="RefSeq" id="XP_009516360.1">
    <property type="nucleotide sequence ID" value="XM_009518065.1"/>
</dbReference>
<protein>
    <submittedName>
        <fullName evidence="1">Uncharacterized protein</fullName>
    </submittedName>
</protein>
<gene>
    <name evidence="1" type="ORF">PHYSODRAFT_466583</name>
</gene>
<evidence type="ECO:0000313" key="1">
    <source>
        <dbReference type="EMBL" id="EGZ29085.1"/>
    </source>
</evidence>
<proteinExistence type="predicted"/>
<sequence length="54" mass="6075">YRFPSRSLGVIGPFRSEHITPPMRSMGECAPLSFCGCLPLLCLHPAQVRQFTRL</sequence>
<dbReference type="EMBL" id="JH159151">
    <property type="protein sequence ID" value="EGZ29085.1"/>
    <property type="molecule type" value="Genomic_DNA"/>
</dbReference>
<dbReference type="KEGG" id="psoj:PHYSODRAFT_466583"/>
<keyword evidence="2" id="KW-1185">Reference proteome</keyword>
<evidence type="ECO:0000313" key="2">
    <source>
        <dbReference type="Proteomes" id="UP000002640"/>
    </source>
</evidence>
<feature type="non-terminal residue" evidence="1">
    <location>
        <position position="1"/>
    </location>
</feature>
<dbReference type="InParanoid" id="G4YGH2"/>
<dbReference type="Proteomes" id="UP000002640">
    <property type="component" value="Unassembled WGS sequence"/>
</dbReference>